<feature type="compositionally biased region" description="Polar residues" evidence="1">
    <location>
        <begin position="612"/>
        <end position="624"/>
    </location>
</feature>
<gene>
    <name evidence="3" type="ORF">EPUL_005844</name>
</gene>
<keyword evidence="4" id="KW-1185">Reference proteome</keyword>
<dbReference type="CDD" id="cd23659">
    <property type="entry name" value="USP_At3g01520-like"/>
    <property type="match status" value="1"/>
</dbReference>
<dbReference type="InterPro" id="IPR014729">
    <property type="entry name" value="Rossmann-like_a/b/a_fold"/>
</dbReference>
<feature type="compositionally biased region" description="Polar residues" evidence="1">
    <location>
        <begin position="185"/>
        <end position="196"/>
    </location>
</feature>
<dbReference type="SUPFAM" id="SSF52402">
    <property type="entry name" value="Adenine nucleotide alpha hydrolases-like"/>
    <property type="match status" value="1"/>
</dbReference>
<dbReference type="PANTHER" id="PTHR46100:SF4">
    <property type="entry name" value="USPA DOMAIN-CONTAINING PROTEIN"/>
    <property type="match status" value="1"/>
</dbReference>
<dbReference type="InterPro" id="IPR006016">
    <property type="entry name" value="UspA"/>
</dbReference>
<feature type="compositionally biased region" description="Low complexity" evidence="1">
    <location>
        <begin position="158"/>
        <end position="178"/>
    </location>
</feature>
<proteinExistence type="predicted"/>
<feature type="compositionally biased region" description="Basic residues" evidence="1">
    <location>
        <begin position="288"/>
        <end position="298"/>
    </location>
</feature>
<dbReference type="OrthoDB" id="992776at2759"/>
<sequence length="761" mass="83976">MAFKPQSLESVLDEERRHVLALLEEARIGTSSDSIRSESGAQILSQPVRSMLHFDLPIPSIKTSTSISSNGESTPLVTPVRSMLDINPNTAPTKNTSSLPDLNTSKFFTTSYRSMLDVSPTGKSPISPRTLPVRSMLDVSPTVQNYLLAPKNHRSNSPRRSSSRSTTESSPTTLFSSHSSEKNLRSQFARVSTSHLASRPAVYRNNSHTRTSSATTINMDPESASNLSSNMPSGASGPLTLKRSALAGKKSSMPSIMMDAVKHDYFSFKDSDKLKSSLKNGKSSSRSPHGRFRMRSKTPKILETTKISTNGRIDTPRKLQRRLSDANLTRSSGVRLSLHMVRRRTFSDTTTLPSESGLRKDSVIGETENAFLLSSDDSESDGEKVLRGRNIRNESTNEGDQESDCSERHKESDILPNINSVVNEEGRDPKKNPYSGNDNELLSRPEVIITEPSETHLTVNFDNCDSRSNTSFDLETGAGISDIKHAQKLPISATACISTPATNRCVRSIHRGDFIKMQQEARDNQRRVRKYLVAVDLSEEAAHALEWTIGTVLRDGDTLLAIYCVDEDVGISVNDSSSDDILQEHISGNPNSNNKPTISSPISMEPMRRQSHQAPGSRTGSTSESIDHNPEGSRTEQQRRRAVQEITDKVSKFLRRTNLQVKVVIEVIHCKSPKHLITEVIDFVSPTLVILGSRGRSALKGLILGSFSNYIVTKSSVPVMVARKHLRNPSKYKRPSIRLANNIENPHQVIDSRTLAAAKVE</sequence>
<dbReference type="EMBL" id="PEDP01002666">
    <property type="protein sequence ID" value="POS82526.1"/>
    <property type="molecule type" value="Genomic_DNA"/>
</dbReference>
<dbReference type="AlphaFoldDB" id="A0A2S4PKG2"/>
<evidence type="ECO:0000313" key="3">
    <source>
        <dbReference type="EMBL" id="POS82526.1"/>
    </source>
</evidence>
<feature type="region of interest" description="Disordered" evidence="1">
    <location>
        <begin position="371"/>
        <end position="440"/>
    </location>
</feature>
<comment type="caution">
    <text evidence="3">The sequence shown here is derived from an EMBL/GenBank/DDBJ whole genome shotgun (WGS) entry which is preliminary data.</text>
</comment>
<feature type="compositionally biased region" description="Polar residues" evidence="1">
    <location>
        <begin position="581"/>
        <end position="602"/>
    </location>
</feature>
<evidence type="ECO:0000256" key="1">
    <source>
        <dbReference type="SAM" id="MobiDB-lite"/>
    </source>
</evidence>
<dbReference type="STRING" id="225359.A0A2S4PKG2"/>
<protein>
    <recommendedName>
        <fullName evidence="2">UspA domain-containing protein</fullName>
    </recommendedName>
</protein>
<dbReference type="Gene3D" id="3.40.50.620">
    <property type="entry name" value="HUPs"/>
    <property type="match status" value="1"/>
</dbReference>
<feature type="compositionally biased region" description="Low complexity" evidence="1">
    <location>
        <begin position="277"/>
        <end position="287"/>
    </location>
</feature>
<feature type="region of interest" description="Disordered" evidence="1">
    <location>
        <begin position="581"/>
        <end position="643"/>
    </location>
</feature>
<evidence type="ECO:0000259" key="2">
    <source>
        <dbReference type="Pfam" id="PF00582"/>
    </source>
</evidence>
<feature type="compositionally biased region" description="Polar residues" evidence="1">
    <location>
        <begin position="204"/>
        <end position="233"/>
    </location>
</feature>
<dbReference type="InterPro" id="IPR006015">
    <property type="entry name" value="Universal_stress_UspA"/>
</dbReference>
<organism evidence="3 4">
    <name type="scientific">Erysiphe pulchra</name>
    <dbReference type="NCBI Taxonomy" id="225359"/>
    <lineage>
        <taxon>Eukaryota</taxon>
        <taxon>Fungi</taxon>
        <taxon>Dikarya</taxon>
        <taxon>Ascomycota</taxon>
        <taxon>Pezizomycotina</taxon>
        <taxon>Leotiomycetes</taxon>
        <taxon>Erysiphales</taxon>
        <taxon>Erysiphaceae</taxon>
        <taxon>Erysiphe</taxon>
    </lineage>
</organism>
<dbReference type="Pfam" id="PF00582">
    <property type="entry name" value="Usp"/>
    <property type="match status" value="1"/>
</dbReference>
<evidence type="ECO:0000313" key="4">
    <source>
        <dbReference type="Proteomes" id="UP000237438"/>
    </source>
</evidence>
<feature type="region of interest" description="Disordered" evidence="1">
    <location>
        <begin position="274"/>
        <end position="299"/>
    </location>
</feature>
<reference evidence="3 4" key="1">
    <citation type="submission" date="2017-10" db="EMBL/GenBank/DDBJ databases">
        <title>Development of genomic resources for the powdery mildew, Erysiphe pulchra.</title>
        <authorList>
            <person name="Wadl P.A."/>
            <person name="Mack B.M."/>
            <person name="Moore G."/>
            <person name="Beltz S.B."/>
        </authorList>
    </citation>
    <scope>NUCLEOTIDE SEQUENCE [LARGE SCALE GENOMIC DNA]</scope>
    <source>
        <strain evidence="3">Cflorida</strain>
    </source>
</reference>
<name>A0A2S4PKG2_9PEZI</name>
<feature type="compositionally biased region" description="Basic and acidic residues" evidence="1">
    <location>
        <begin position="625"/>
        <end position="643"/>
    </location>
</feature>
<feature type="domain" description="UspA" evidence="2">
    <location>
        <begin position="630"/>
        <end position="723"/>
    </location>
</feature>
<accession>A0A2S4PKG2</accession>
<dbReference type="PRINTS" id="PR01438">
    <property type="entry name" value="UNVRSLSTRESS"/>
</dbReference>
<feature type="region of interest" description="Disordered" evidence="1">
    <location>
        <begin position="146"/>
        <end position="240"/>
    </location>
</feature>
<dbReference type="PANTHER" id="PTHR46100">
    <property type="entry name" value="IMP2'P"/>
    <property type="match status" value="1"/>
</dbReference>
<dbReference type="Proteomes" id="UP000237438">
    <property type="component" value="Unassembled WGS sequence"/>
</dbReference>